<evidence type="ECO:0000259" key="3">
    <source>
        <dbReference type="SMART" id="SM00737"/>
    </source>
</evidence>
<dbReference type="Proteomes" id="UP000008810">
    <property type="component" value="Chromosome 1"/>
</dbReference>
<dbReference type="GO" id="GO:0032934">
    <property type="term" value="F:sterol binding"/>
    <property type="evidence" value="ECO:0000318"/>
    <property type="project" value="GO_Central"/>
</dbReference>
<reference evidence="4" key="2">
    <citation type="submission" date="2017-06" db="EMBL/GenBank/DDBJ databases">
        <title>WGS assembly of Brachypodium distachyon.</title>
        <authorList>
            <consortium name="The International Brachypodium Initiative"/>
            <person name="Lucas S."/>
            <person name="Harmon-Smith M."/>
            <person name="Lail K."/>
            <person name="Tice H."/>
            <person name="Grimwood J."/>
            <person name="Bruce D."/>
            <person name="Barry K."/>
            <person name="Shu S."/>
            <person name="Lindquist E."/>
            <person name="Wang M."/>
            <person name="Pitluck S."/>
            <person name="Vogel J.P."/>
            <person name="Garvin D.F."/>
            <person name="Mockler T.C."/>
            <person name="Schmutz J."/>
            <person name="Rokhsar D."/>
            <person name="Bevan M.W."/>
        </authorList>
    </citation>
    <scope>NUCLEOTIDE SEQUENCE</scope>
    <source>
        <strain evidence="4">Bd21</strain>
    </source>
</reference>
<dbReference type="PANTHER" id="PTHR11306:SF62">
    <property type="entry name" value="OS07G0159800 PROTEIN"/>
    <property type="match status" value="1"/>
</dbReference>
<evidence type="ECO:0000313" key="5">
    <source>
        <dbReference type="EnsemblPlants" id="KQK20851"/>
    </source>
</evidence>
<feature type="chain" id="PRO_5014094317" description="MD-2-related lipid-recognition domain-containing protein" evidence="2">
    <location>
        <begin position="29"/>
        <end position="161"/>
    </location>
</feature>
<organism evidence="4">
    <name type="scientific">Brachypodium distachyon</name>
    <name type="common">Purple false brome</name>
    <name type="synonym">Trachynia distachya</name>
    <dbReference type="NCBI Taxonomy" id="15368"/>
    <lineage>
        <taxon>Eukaryota</taxon>
        <taxon>Viridiplantae</taxon>
        <taxon>Streptophyta</taxon>
        <taxon>Embryophyta</taxon>
        <taxon>Tracheophyta</taxon>
        <taxon>Spermatophyta</taxon>
        <taxon>Magnoliopsida</taxon>
        <taxon>Liliopsida</taxon>
        <taxon>Poales</taxon>
        <taxon>Poaceae</taxon>
        <taxon>BOP clade</taxon>
        <taxon>Pooideae</taxon>
        <taxon>Stipodae</taxon>
        <taxon>Brachypodieae</taxon>
        <taxon>Brachypodium</taxon>
    </lineage>
</organism>
<dbReference type="eggNOG" id="KOG4680">
    <property type="taxonomic scope" value="Eukaryota"/>
</dbReference>
<dbReference type="SMART" id="SM00737">
    <property type="entry name" value="ML"/>
    <property type="match status" value="1"/>
</dbReference>
<dbReference type="InterPro" id="IPR033917">
    <property type="entry name" value="ML_PG-PI_TP"/>
</dbReference>
<dbReference type="EMBL" id="CM000880">
    <property type="protein sequence ID" value="KQK20851.1"/>
    <property type="molecule type" value="Genomic_DNA"/>
</dbReference>
<reference evidence="4 5" key="1">
    <citation type="journal article" date="2010" name="Nature">
        <title>Genome sequencing and analysis of the model grass Brachypodium distachyon.</title>
        <authorList>
            <consortium name="International Brachypodium Initiative"/>
        </authorList>
    </citation>
    <scope>NUCLEOTIDE SEQUENCE [LARGE SCALE GENOMIC DNA]</scope>
    <source>
        <strain evidence="4">Bd21</strain>
        <strain evidence="5">cv. Bd21</strain>
    </source>
</reference>
<protein>
    <recommendedName>
        <fullName evidence="3">MD-2-related lipid-recognition domain-containing protein</fullName>
    </recommendedName>
</protein>
<dbReference type="GO" id="GO:0015918">
    <property type="term" value="P:sterol transport"/>
    <property type="evidence" value="ECO:0000318"/>
    <property type="project" value="GO_Central"/>
</dbReference>
<name>I1H3M4_BRADI</name>
<dbReference type="InterPro" id="IPR039670">
    <property type="entry name" value="NPC2-like"/>
</dbReference>
<dbReference type="AlphaFoldDB" id="I1H3M4"/>
<evidence type="ECO:0000256" key="2">
    <source>
        <dbReference type="SAM" id="SignalP"/>
    </source>
</evidence>
<reference evidence="5" key="3">
    <citation type="submission" date="2018-08" db="UniProtKB">
        <authorList>
            <consortium name="EnsemblPlants"/>
        </authorList>
    </citation>
    <scope>IDENTIFICATION</scope>
    <source>
        <strain evidence="5">cv. Bd21</strain>
    </source>
</reference>
<dbReference type="Gene3D" id="2.60.40.770">
    <property type="match status" value="1"/>
</dbReference>
<evidence type="ECO:0000313" key="4">
    <source>
        <dbReference type="EMBL" id="KQK20851.1"/>
    </source>
</evidence>
<feature type="signal peptide" evidence="2">
    <location>
        <begin position="1"/>
        <end position="28"/>
    </location>
</feature>
<proteinExistence type="predicted"/>
<dbReference type="OMA" id="TCLTFNT"/>
<dbReference type="PROSITE" id="PS51257">
    <property type="entry name" value="PROKAR_LIPOPROTEIN"/>
    <property type="match status" value="1"/>
</dbReference>
<gene>
    <name evidence="5" type="primary">LOC100838414</name>
    <name evidence="4" type="ORF">BRADI_1g57110v3</name>
</gene>
<dbReference type="SUPFAM" id="SSF81296">
    <property type="entry name" value="E set domains"/>
    <property type="match status" value="1"/>
</dbReference>
<dbReference type="InterPro" id="IPR003172">
    <property type="entry name" value="ML_dom"/>
</dbReference>
<dbReference type="GeneID" id="100838414"/>
<evidence type="ECO:0000313" key="6">
    <source>
        <dbReference type="Proteomes" id="UP000008810"/>
    </source>
</evidence>
<sequence>MATKQSLSLLALLAVAVAAACLLPSASAATEFEYCKKHKHYPVKVSGVEIVPDPIQSGKPATFKISASTDKTITKGKLVIDVKYYVIAWLVDVHSETDDICEKTNCPATGDFELSHGQTLPSITPPGSYMIEMKMLGDNDEELSCISFGFSIGFIAPVALR</sequence>
<dbReference type="InterPro" id="IPR014756">
    <property type="entry name" value="Ig_E-set"/>
</dbReference>
<keyword evidence="6" id="KW-1185">Reference proteome</keyword>
<evidence type="ECO:0000256" key="1">
    <source>
        <dbReference type="ARBA" id="ARBA00022729"/>
    </source>
</evidence>
<dbReference type="RefSeq" id="XP_003557578.1">
    <property type="nucleotide sequence ID" value="XM_003557530.4"/>
</dbReference>
<dbReference type="HOGENOM" id="CLU_097982_1_0_1"/>
<dbReference type="Gramene" id="KQK20851">
    <property type="protein sequence ID" value="KQK20851"/>
    <property type="gene ID" value="BRADI_1g57110v3"/>
</dbReference>
<dbReference type="FunFam" id="2.60.40.770:FF:000002">
    <property type="entry name" value="putative phosphatidylglycerol/phosphatidylinositol transfer protein DDB_G0282179"/>
    <property type="match status" value="1"/>
</dbReference>
<dbReference type="EnsemblPlants" id="KQK20851">
    <property type="protein sequence ID" value="KQK20851"/>
    <property type="gene ID" value="BRADI_1g57110v3"/>
</dbReference>
<feature type="domain" description="MD-2-related lipid-recognition" evidence="3">
    <location>
        <begin position="32"/>
        <end position="150"/>
    </location>
</feature>
<accession>I1H3M4</accession>
<dbReference type="GO" id="GO:0032366">
    <property type="term" value="P:intracellular sterol transport"/>
    <property type="evidence" value="ECO:0007669"/>
    <property type="project" value="InterPro"/>
</dbReference>
<dbReference type="PANTHER" id="PTHR11306">
    <property type="entry name" value="NIEMANN PICK TYPE C2 PROTEIN NPC2-RELATED"/>
    <property type="match status" value="1"/>
</dbReference>
<dbReference type="CDD" id="cd00917">
    <property type="entry name" value="PG-PI_TP"/>
    <property type="match status" value="1"/>
</dbReference>
<dbReference type="Pfam" id="PF02221">
    <property type="entry name" value="E1_DerP2_DerF2"/>
    <property type="match status" value="1"/>
</dbReference>
<keyword evidence="1 2" id="KW-0732">Signal</keyword>
<dbReference type="KEGG" id="bdi:100838414"/>
<dbReference type="OrthoDB" id="6409159at2759"/>